<dbReference type="SMART" id="SM00647">
    <property type="entry name" value="IBR"/>
    <property type="match status" value="2"/>
</dbReference>
<keyword evidence="3" id="KW-0479">Metal-binding</keyword>
<keyword evidence="13" id="KW-1185">Reference proteome</keyword>
<evidence type="ECO:0000313" key="13">
    <source>
        <dbReference type="Proteomes" id="UP000807716"/>
    </source>
</evidence>
<proteinExistence type="predicted"/>
<feature type="region of interest" description="Disordered" evidence="9">
    <location>
        <begin position="593"/>
        <end position="673"/>
    </location>
</feature>
<dbReference type="PROSITE" id="PS50181">
    <property type="entry name" value="FBOX"/>
    <property type="match status" value="2"/>
</dbReference>
<dbReference type="GO" id="GO:0016740">
    <property type="term" value="F:transferase activity"/>
    <property type="evidence" value="ECO:0007669"/>
    <property type="project" value="UniProtKB-KW"/>
</dbReference>
<dbReference type="InterPro" id="IPR047545">
    <property type="entry name" value="BRcat_RBR_RNF216"/>
</dbReference>
<dbReference type="AlphaFoldDB" id="A0A9P6U5X9"/>
<dbReference type="InterPro" id="IPR047544">
    <property type="entry name" value="RING-HC_RBR_RNF216"/>
</dbReference>
<dbReference type="InterPro" id="IPR051628">
    <property type="entry name" value="LUBAC_E3_Ligases"/>
</dbReference>
<dbReference type="Gene3D" id="1.20.120.1750">
    <property type="match status" value="1"/>
</dbReference>
<dbReference type="CDD" id="cd16630">
    <property type="entry name" value="RING-HC_RBR_RNF216"/>
    <property type="match status" value="1"/>
</dbReference>
<evidence type="ECO:0008006" key="14">
    <source>
        <dbReference type="Google" id="ProtNLM"/>
    </source>
</evidence>
<evidence type="ECO:0000313" key="12">
    <source>
        <dbReference type="EMBL" id="KAG0261093.1"/>
    </source>
</evidence>
<feature type="compositionally biased region" description="Polar residues" evidence="9">
    <location>
        <begin position="108"/>
        <end position="117"/>
    </location>
</feature>
<feature type="region of interest" description="Disordered" evidence="9">
    <location>
        <begin position="90"/>
        <end position="141"/>
    </location>
</feature>
<dbReference type="Pfam" id="PF00646">
    <property type="entry name" value="F-box"/>
    <property type="match status" value="2"/>
</dbReference>
<feature type="compositionally biased region" description="Low complexity" evidence="9">
    <location>
        <begin position="606"/>
        <end position="636"/>
    </location>
</feature>
<dbReference type="SUPFAM" id="SSF81383">
    <property type="entry name" value="F-box domain"/>
    <property type="match status" value="2"/>
</dbReference>
<evidence type="ECO:0000259" key="10">
    <source>
        <dbReference type="PROSITE" id="PS50181"/>
    </source>
</evidence>
<dbReference type="InterPro" id="IPR036047">
    <property type="entry name" value="F-box-like_dom_sf"/>
</dbReference>
<dbReference type="OrthoDB" id="10009520at2759"/>
<keyword evidence="5" id="KW-0863">Zinc-finger</keyword>
<organism evidence="12 13">
    <name type="scientific">Actinomortierella ambigua</name>
    <dbReference type="NCBI Taxonomy" id="1343610"/>
    <lineage>
        <taxon>Eukaryota</taxon>
        <taxon>Fungi</taxon>
        <taxon>Fungi incertae sedis</taxon>
        <taxon>Mucoromycota</taxon>
        <taxon>Mortierellomycotina</taxon>
        <taxon>Mortierellomycetes</taxon>
        <taxon>Mortierellales</taxon>
        <taxon>Mortierellaceae</taxon>
        <taxon>Actinomortierella</taxon>
    </lineage>
</organism>
<reference evidence="12" key="1">
    <citation type="journal article" date="2020" name="Fungal Divers.">
        <title>Resolving the Mortierellaceae phylogeny through synthesis of multi-gene phylogenetics and phylogenomics.</title>
        <authorList>
            <person name="Vandepol N."/>
            <person name="Liber J."/>
            <person name="Desiro A."/>
            <person name="Na H."/>
            <person name="Kennedy M."/>
            <person name="Barry K."/>
            <person name="Grigoriev I.V."/>
            <person name="Miller A.N."/>
            <person name="O'Donnell K."/>
            <person name="Stajich J.E."/>
            <person name="Bonito G."/>
        </authorList>
    </citation>
    <scope>NUCLEOTIDE SEQUENCE</scope>
    <source>
        <strain evidence="12">BC1065</strain>
    </source>
</reference>
<evidence type="ECO:0000256" key="5">
    <source>
        <dbReference type="ARBA" id="ARBA00022771"/>
    </source>
</evidence>
<name>A0A9P6U5X9_9FUNG</name>
<dbReference type="PANTHER" id="PTHR22770">
    <property type="entry name" value="UBIQUITIN CONJUGATING ENZYME 7 INTERACTING PROTEIN-RELATED"/>
    <property type="match status" value="1"/>
</dbReference>
<keyword evidence="2" id="KW-0808">Transferase</keyword>
<dbReference type="Proteomes" id="UP000807716">
    <property type="component" value="Unassembled WGS sequence"/>
</dbReference>
<dbReference type="PROSITE" id="PS51873">
    <property type="entry name" value="TRIAD"/>
    <property type="match status" value="1"/>
</dbReference>
<dbReference type="InterPro" id="IPR044066">
    <property type="entry name" value="TRIAD_supradom"/>
</dbReference>
<dbReference type="CDD" id="cd20353">
    <property type="entry name" value="Rcat_RBR_RNF216"/>
    <property type="match status" value="1"/>
</dbReference>
<feature type="region of interest" description="Disordered" evidence="9">
    <location>
        <begin position="931"/>
        <end position="957"/>
    </location>
</feature>
<dbReference type="Pfam" id="PF26200">
    <property type="entry name" value="Rcat_RNF216"/>
    <property type="match status" value="1"/>
</dbReference>
<gene>
    <name evidence="12" type="ORF">DFQ27_003157</name>
</gene>
<feature type="domain" description="F-box" evidence="10">
    <location>
        <begin position="694"/>
        <end position="740"/>
    </location>
</feature>
<feature type="compositionally biased region" description="Low complexity" evidence="9">
    <location>
        <begin position="935"/>
        <end position="957"/>
    </location>
</feature>
<keyword evidence="8" id="KW-0175">Coiled coil</keyword>
<evidence type="ECO:0000256" key="9">
    <source>
        <dbReference type="SAM" id="MobiDB-lite"/>
    </source>
</evidence>
<feature type="coiled-coil region" evidence="8">
    <location>
        <begin position="490"/>
        <end position="518"/>
    </location>
</feature>
<feature type="domain" description="F-box" evidence="10">
    <location>
        <begin position="970"/>
        <end position="1016"/>
    </location>
</feature>
<feature type="compositionally biased region" description="Acidic residues" evidence="9">
    <location>
        <begin position="118"/>
        <end position="131"/>
    </location>
</feature>
<evidence type="ECO:0000256" key="2">
    <source>
        <dbReference type="ARBA" id="ARBA00022679"/>
    </source>
</evidence>
<evidence type="ECO:0000256" key="1">
    <source>
        <dbReference type="ARBA" id="ARBA00004906"/>
    </source>
</evidence>
<dbReference type="GO" id="GO:0008270">
    <property type="term" value="F:zinc ion binding"/>
    <property type="evidence" value="ECO:0007669"/>
    <property type="project" value="UniProtKB-KW"/>
</dbReference>
<dbReference type="EMBL" id="JAAAJB010000227">
    <property type="protein sequence ID" value="KAG0261093.1"/>
    <property type="molecule type" value="Genomic_DNA"/>
</dbReference>
<protein>
    <recommendedName>
        <fullName evidence="14">RING-type domain-containing protein</fullName>
    </recommendedName>
</protein>
<feature type="compositionally biased region" description="Acidic residues" evidence="9">
    <location>
        <begin position="94"/>
        <end position="104"/>
    </location>
</feature>
<comment type="pathway">
    <text evidence="1">Protein modification; protein ubiquitination.</text>
</comment>
<dbReference type="CDD" id="cd09917">
    <property type="entry name" value="F-box_SF"/>
    <property type="match status" value="1"/>
</dbReference>
<evidence type="ECO:0000256" key="4">
    <source>
        <dbReference type="ARBA" id="ARBA00022737"/>
    </source>
</evidence>
<dbReference type="InterPro" id="IPR002867">
    <property type="entry name" value="IBR_dom"/>
</dbReference>
<keyword evidence="7" id="KW-0862">Zinc</keyword>
<evidence type="ECO:0000256" key="6">
    <source>
        <dbReference type="ARBA" id="ARBA00022786"/>
    </source>
</evidence>
<evidence type="ECO:0000256" key="3">
    <source>
        <dbReference type="ARBA" id="ARBA00022723"/>
    </source>
</evidence>
<dbReference type="InterPro" id="IPR047546">
    <property type="entry name" value="Rcat_RBR_RNF216"/>
</dbReference>
<dbReference type="SUPFAM" id="SSF57850">
    <property type="entry name" value="RING/U-box"/>
    <property type="match status" value="3"/>
</dbReference>
<dbReference type="CDD" id="cd20339">
    <property type="entry name" value="BRcat_RBR_RNF216"/>
    <property type="match status" value="1"/>
</dbReference>
<evidence type="ECO:0000259" key="11">
    <source>
        <dbReference type="PROSITE" id="PS51873"/>
    </source>
</evidence>
<evidence type="ECO:0000256" key="7">
    <source>
        <dbReference type="ARBA" id="ARBA00022833"/>
    </source>
</evidence>
<keyword evidence="6" id="KW-0833">Ubl conjugation pathway</keyword>
<keyword evidence="4" id="KW-0677">Repeat</keyword>
<sequence length="1182" mass="133527">MPDFEEFLAEQDRVRQAEEDERREALAARARMKDNFVEMLQAQFPGISTKFIVKLMEQKKLQTGSDEAMLDLCMEDILKLNGRYPMAKHKAVDAEDEDDGDVDDAGNPTHNGKQNGNDSDESSSDEGSDLEDLLKQSQESSQERDLYDITIKMKSEYESSSATQIFRDFPNLALKPIREALTKHNYHYVPTYFFLDNLWTGLLDLPDPQRRGVAIKNARKKGKFTVKKDPAFRRERRWLKQKLAKDMAEISKAEREAENLREYTERGELMTCGCCYDEEIPANRVTTCGEGHMFCLECGRRAAENVIGMSRTELKCLASDCTSTFNDAEARRFLSKHVFDRLMRIRQQKELEKAGIESLVECPFCPYAAIVENEDDKEFRCESPKCRAVSCRLCKAITHIPLTCEEYAKQRDEDHVLAAQHKAEEEMSKALIRECTKCKTRFFKEEGCNKMTCPTCMTVTCYLCKKEIRNGYAHFDPTPANSKAANPSLCRLWEDTKARHEREVREAKEKALGQLQQENPYVVDKLRLDVPEPGPAPSKPASTPFTRVTRSATRAAAAAAPAFADAPTIISSGSGNESVTQLLSTFVTEDMQSDHVEQISNTTNIPSVSPTYPTPATSTATSTSTTTTTPPSTETTAKAKKRKAQQHQQASVGKDNCAETKPSRKRTKNRKDSAIALGEDATKALEIHQEQQPTPTLLNLPPELFALILTFLYPSEITKLATLSRETYRLVESQSIWTTIQMQRNLPVPKIKYPTAMVVVLAYSDLVCEQCMSLSEMKRGCLYSNRPLPVSLAWNPHHTIRLCLPCRRAYYKKHPVVDQDTEMHRQLLKGHAQSIYQLSDSQLFSLNYDVRIARRYRNEYYVFEEDEVRQKALEYHGGKVGIEAERHGYVQPRHKKPRRGMPLPGYQMAHVSEPAAPEMTVKDLLKADIRAPGEGSSSSNVGANNNSGSGSGSSQNHSRAIVQIGGDQHAAPVAGLPQEIWREILSRLRIRDLVVLAGVSKPFLTLIEGLPIWQQIWTKSQLPALKPRSTKTYLAMVSRFGESICEVCHQYSYPSRGSPADRPLPVVFRKLYSPTRRLWICLKCRNRVLKPKGGWGREGPSCSMISRYEVKELFSLPRDALWDIDPCGRCPFGEGPLFYEDEVRDLALDYHGGKVGLRCATSDTFPKPRHQRPKPKRAVTTA</sequence>
<evidence type="ECO:0000256" key="8">
    <source>
        <dbReference type="SAM" id="Coils"/>
    </source>
</evidence>
<feature type="coiled-coil region" evidence="8">
    <location>
        <begin position="236"/>
        <end position="263"/>
    </location>
</feature>
<dbReference type="SMART" id="SM00256">
    <property type="entry name" value="FBOX"/>
    <property type="match status" value="2"/>
</dbReference>
<dbReference type="InterPro" id="IPR001810">
    <property type="entry name" value="F-box_dom"/>
</dbReference>
<comment type="caution">
    <text evidence="12">The sequence shown here is derived from an EMBL/GenBank/DDBJ whole genome shotgun (WGS) entry which is preliminary data.</text>
</comment>
<feature type="domain" description="RING-type" evidence="11">
    <location>
        <begin position="268"/>
        <end position="489"/>
    </location>
</feature>
<dbReference type="PANTHER" id="PTHR22770:SF47">
    <property type="entry name" value="E3 UBIQUITIN-PROTEIN LIGASE RNF216"/>
    <property type="match status" value="1"/>
</dbReference>
<accession>A0A9P6U5X9</accession>